<dbReference type="InterPro" id="IPR029061">
    <property type="entry name" value="THDP-binding"/>
</dbReference>
<dbReference type="PANTHER" id="PTHR43322:SF5">
    <property type="entry name" value="1-DEOXY-D-XYLULOSE-5-PHOSPHATE SYNTHASE, CHLOROPLASTIC"/>
    <property type="match status" value="1"/>
</dbReference>
<evidence type="ECO:0000256" key="4">
    <source>
        <dbReference type="ARBA" id="ARBA00011738"/>
    </source>
</evidence>
<evidence type="ECO:0000259" key="12">
    <source>
        <dbReference type="SMART" id="SM00861"/>
    </source>
</evidence>
<dbReference type="CDD" id="cd07033">
    <property type="entry name" value="TPP_PYR_DXS_TK_like"/>
    <property type="match status" value="1"/>
</dbReference>
<protein>
    <recommendedName>
        <fullName evidence="5">1-deoxy-D-xylulose-5-phosphate synthase</fullName>
        <ecNumber evidence="5">2.2.1.7</ecNumber>
    </recommendedName>
</protein>
<dbReference type="InterPro" id="IPR009014">
    <property type="entry name" value="Transketo_C/PFOR_II"/>
</dbReference>
<evidence type="ECO:0000256" key="7">
    <source>
        <dbReference type="ARBA" id="ARBA00022723"/>
    </source>
</evidence>
<dbReference type="Pfam" id="PF02779">
    <property type="entry name" value="Transket_pyr"/>
    <property type="match status" value="1"/>
</dbReference>
<dbReference type="Pfam" id="PF02780">
    <property type="entry name" value="Transketolase_C"/>
    <property type="match status" value="1"/>
</dbReference>
<dbReference type="RefSeq" id="WP_338247488.1">
    <property type="nucleotide sequence ID" value="NZ_BSRI01000001.1"/>
</dbReference>
<dbReference type="InterPro" id="IPR005475">
    <property type="entry name" value="Transketolase-like_Pyr-bd"/>
</dbReference>
<comment type="cofactor">
    <cofactor evidence="1">
        <name>Mg(2+)</name>
        <dbReference type="ChEBI" id="CHEBI:18420"/>
    </cofactor>
</comment>
<dbReference type="EMBL" id="BSRI01000001">
    <property type="protein sequence ID" value="GLV53779.1"/>
    <property type="molecule type" value="Genomic_DNA"/>
</dbReference>
<evidence type="ECO:0000313" key="13">
    <source>
        <dbReference type="EMBL" id="GLV53779.1"/>
    </source>
</evidence>
<dbReference type="InterPro" id="IPR033248">
    <property type="entry name" value="Transketolase_C"/>
</dbReference>
<keyword evidence="9" id="KW-0784">Thiamine biosynthesis</keyword>
<comment type="subunit">
    <text evidence="4">Homodimer.</text>
</comment>
<evidence type="ECO:0000256" key="10">
    <source>
        <dbReference type="ARBA" id="ARBA00023052"/>
    </source>
</evidence>
<evidence type="ECO:0000256" key="5">
    <source>
        <dbReference type="ARBA" id="ARBA00013150"/>
    </source>
</evidence>
<keyword evidence="7" id="KW-0479">Metal-binding</keyword>
<reference evidence="13 14" key="1">
    <citation type="submission" date="2023-02" db="EMBL/GenBank/DDBJ databases">
        <title>Dictyobacter halimunensis sp. nov., a new member of the class Ktedonobacteria from forest soil in a geothermal area.</title>
        <authorList>
            <person name="Rachmania M.K."/>
            <person name="Ningsih F."/>
            <person name="Sakai Y."/>
            <person name="Yabe S."/>
            <person name="Yokota A."/>
            <person name="Sjamsuridzal W."/>
        </authorList>
    </citation>
    <scope>NUCLEOTIDE SEQUENCE [LARGE SCALE GENOMIC DNA]</scope>
    <source>
        <strain evidence="13 14">S3.2.2.5</strain>
    </source>
</reference>
<dbReference type="SMART" id="SM00861">
    <property type="entry name" value="Transket_pyr"/>
    <property type="match status" value="1"/>
</dbReference>
<evidence type="ECO:0000256" key="6">
    <source>
        <dbReference type="ARBA" id="ARBA00022679"/>
    </source>
</evidence>
<dbReference type="EC" id="2.2.1.7" evidence="5"/>
<evidence type="ECO:0000256" key="9">
    <source>
        <dbReference type="ARBA" id="ARBA00022977"/>
    </source>
</evidence>
<comment type="pathway">
    <text evidence="2">Metabolic intermediate biosynthesis; 1-deoxy-D-xylulose 5-phosphate biosynthesis; 1-deoxy-D-xylulose 5-phosphate from D-glyceraldehyde 3-phosphate and pyruvate: step 1/1.</text>
</comment>
<feature type="domain" description="Transketolase-like pyrimidine-binding" evidence="12">
    <location>
        <begin position="6"/>
        <end position="170"/>
    </location>
</feature>
<organism evidence="13 14">
    <name type="scientific">Dictyobacter halimunensis</name>
    <dbReference type="NCBI Taxonomy" id="3026934"/>
    <lineage>
        <taxon>Bacteria</taxon>
        <taxon>Bacillati</taxon>
        <taxon>Chloroflexota</taxon>
        <taxon>Ktedonobacteria</taxon>
        <taxon>Ktedonobacterales</taxon>
        <taxon>Dictyobacteraceae</taxon>
        <taxon>Dictyobacter</taxon>
    </lineage>
</organism>
<keyword evidence="14" id="KW-1185">Reference proteome</keyword>
<name>A0ABQ6FN06_9CHLR</name>
<evidence type="ECO:0000256" key="11">
    <source>
        <dbReference type="ARBA" id="ARBA00023229"/>
    </source>
</evidence>
<dbReference type="Gene3D" id="3.40.50.970">
    <property type="match status" value="1"/>
</dbReference>
<gene>
    <name evidence="13" type="ORF">KDH_06300</name>
</gene>
<dbReference type="InterPro" id="IPR005477">
    <property type="entry name" value="Dxylulose-5-P_synthase"/>
</dbReference>
<sequence>MTITATTMRAQMQYTLEDLATNDPRLMILLADISTDYFQQLQQRYPERVHNLGILEQTLIGTGAGVAIEGFIPVMHSIAPFLVERPFEQIKLDFCYQGLQGNFISIGASYDYSTEGMTHHGAGDVQILRSLPNMQIVVPGTAAEFDRLFRAMYANGSPTYYRLSERENPTDHPVEAGKLMVVKQGRQATIVAVGPMLRHVLPSVADLDVTVLYCTTVAPFDSETLRHYAHQNIILVEPYYSGGLSSDISATLKHMPIRLEAIEVPHTLPARYGSSEQHDTANGLTPDAIRHRILSFLSR</sequence>
<evidence type="ECO:0000256" key="8">
    <source>
        <dbReference type="ARBA" id="ARBA00022842"/>
    </source>
</evidence>
<keyword evidence="8" id="KW-0460">Magnesium</keyword>
<comment type="similarity">
    <text evidence="3">Belongs to the transketolase family. DXPS subfamily.</text>
</comment>
<evidence type="ECO:0000256" key="2">
    <source>
        <dbReference type="ARBA" id="ARBA00004980"/>
    </source>
</evidence>
<keyword evidence="11" id="KW-0414">Isoprene biosynthesis</keyword>
<dbReference type="Proteomes" id="UP001344906">
    <property type="component" value="Unassembled WGS sequence"/>
</dbReference>
<accession>A0ABQ6FN06</accession>
<keyword evidence="10" id="KW-0786">Thiamine pyrophosphate</keyword>
<evidence type="ECO:0000313" key="14">
    <source>
        <dbReference type="Proteomes" id="UP001344906"/>
    </source>
</evidence>
<comment type="caution">
    <text evidence="13">The sequence shown here is derived from an EMBL/GenBank/DDBJ whole genome shotgun (WGS) entry which is preliminary data.</text>
</comment>
<dbReference type="SUPFAM" id="SSF52518">
    <property type="entry name" value="Thiamin diphosphate-binding fold (THDP-binding)"/>
    <property type="match status" value="1"/>
</dbReference>
<evidence type="ECO:0000256" key="3">
    <source>
        <dbReference type="ARBA" id="ARBA00011081"/>
    </source>
</evidence>
<keyword evidence="6" id="KW-0808">Transferase</keyword>
<dbReference type="PANTHER" id="PTHR43322">
    <property type="entry name" value="1-D-DEOXYXYLULOSE 5-PHOSPHATE SYNTHASE-RELATED"/>
    <property type="match status" value="1"/>
</dbReference>
<proteinExistence type="inferred from homology"/>
<dbReference type="Gene3D" id="3.40.50.920">
    <property type="match status" value="1"/>
</dbReference>
<evidence type="ECO:0000256" key="1">
    <source>
        <dbReference type="ARBA" id="ARBA00001946"/>
    </source>
</evidence>
<dbReference type="SUPFAM" id="SSF52922">
    <property type="entry name" value="TK C-terminal domain-like"/>
    <property type="match status" value="1"/>
</dbReference>